<protein>
    <submittedName>
        <fullName evidence="1">Uncharacterized protein</fullName>
    </submittedName>
</protein>
<organism evidence="1 2">
    <name type="scientific">Trifolium medium</name>
    <dbReference type="NCBI Taxonomy" id="97028"/>
    <lineage>
        <taxon>Eukaryota</taxon>
        <taxon>Viridiplantae</taxon>
        <taxon>Streptophyta</taxon>
        <taxon>Embryophyta</taxon>
        <taxon>Tracheophyta</taxon>
        <taxon>Spermatophyta</taxon>
        <taxon>Magnoliopsida</taxon>
        <taxon>eudicotyledons</taxon>
        <taxon>Gunneridae</taxon>
        <taxon>Pentapetalae</taxon>
        <taxon>rosids</taxon>
        <taxon>fabids</taxon>
        <taxon>Fabales</taxon>
        <taxon>Fabaceae</taxon>
        <taxon>Papilionoideae</taxon>
        <taxon>50 kb inversion clade</taxon>
        <taxon>NPAAA clade</taxon>
        <taxon>Hologalegina</taxon>
        <taxon>IRL clade</taxon>
        <taxon>Trifolieae</taxon>
        <taxon>Trifolium</taxon>
    </lineage>
</organism>
<evidence type="ECO:0000313" key="1">
    <source>
        <dbReference type="EMBL" id="MCI28598.1"/>
    </source>
</evidence>
<accession>A0A392QWC7</accession>
<reference evidence="1 2" key="1">
    <citation type="journal article" date="2018" name="Front. Plant Sci.">
        <title>Red Clover (Trifolium pratense) and Zigzag Clover (T. medium) - A Picture of Genomic Similarities and Differences.</title>
        <authorList>
            <person name="Dluhosova J."/>
            <person name="Istvanek J."/>
            <person name="Nedelnik J."/>
            <person name="Repkova J."/>
        </authorList>
    </citation>
    <scope>NUCLEOTIDE SEQUENCE [LARGE SCALE GENOMIC DNA]</scope>
    <source>
        <strain evidence="2">cv. 10/8</strain>
        <tissue evidence="1">Leaf</tissue>
    </source>
</reference>
<sequence>MVGTSPVVSRVYFQNSLASHFRFLFWTGVEHSPDRRRARL</sequence>
<dbReference type="Proteomes" id="UP000265520">
    <property type="component" value="Unassembled WGS sequence"/>
</dbReference>
<dbReference type="AlphaFoldDB" id="A0A392QWC7"/>
<proteinExistence type="predicted"/>
<name>A0A392QWC7_9FABA</name>
<comment type="caution">
    <text evidence="1">The sequence shown here is derived from an EMBL/GenBank/DDBJ whole genome shotgun (WGS) entry which is preliminary data.</text>
</comment>
<keyword evidence="2" id="KW-1185">Reference proteome</keyword>
<evidence type="ECO:0000313" key="2">
    <source>
        <dbReference type="Proteomes" id="UP000265520"/>
    </source>
</evidence>
<dbReference type="EMBL" id="LXQA010166761">
    <property type="protein sequence ID" value="MCI28598.1"/>
    <property type="molecule type" value="Genomic_DNA"/>
</dbReference>
<feature type="non-terminal residue" evidence="1">
    <location>
        <position position="40"/>
    </location>
</feature>